<sequence>MSKLDEGAYAPKPSPHTKTFARAMRAAPTDAEHLLWFELRNRSLNGYRFNRQVRIGRYIADFACRSHNLIIELDGGQHCENADDERRTRDLNARGYSVLRFWNDEVVFERGAVLDTILAVLDGRIHSPSPGLRFALADLSPMGRGEQAFGRHAPQSGESS</sequence>
<dbReference type="OrthoDB" id="9798754at2"/>
<dbReference type="PANTHER" id="PTHR38590:SF1">
    <property type="entry name" value="BLL0828 PROTEIN"/>
    <property type="match status" value="1"/>
</dbReference>
<organism evidence="2 3">
    <name type="scientific">Roseitalea porphyridii</name>
    <dbReference type="NCBI Taxonomy" id="1852022"/>
    <lineage>
        <taxon>Bacteria</taxon>
        <taxon>Pseudomonadati</taxon>
        <taxon>Pseudomonadota</taxon>
        <taxon>Alphaproteobacteria</taxon>
        <taxon>Hyphomicrobiales</taxon>
        <taxon>Ahrensiaceae</taxon>
        <taxon>Roseitalea</taxon>
    </lineage>
</organism>
<dbReference type="InterPro" id="IPR011335">
    <property type="entry name" value="Restrct_endonuc-II-like"/>
</dbReference>
<dbReference type="GO" id="GO:0004519">
    <property type="term" value="F:endonuclease activity"/>
    <property type="evidence" value="ECO:0007669"/>
    <property type="project" value="UniProtKB-KW"/>
</dbReference>
<dbReference type="RefSeq" id="WP_131616864.1">
    <property type="nucleotide sequence ID" value="NZ_CP036532.1"/>
</dbReference>
<dbReference type="EMBL" id="CP036532">
    <property type="protein sequence ID" value="QBK31189.1"/>
    <property type="molecule type" value="Genomic_DNA"/>
</dbReference>
<dbReference type="SUPFAM" id="SSF52980">
    <property type="entry name" value="Restriction endonuclease-like"/>
    <property type="match status" value="1"/>
</dbReference>
<dbReference type="AlphaFoldDB" id="A0A4P6V393"/>
<dbReference type="CDD" id="cd01038">
    <property type="entry name" value="Endonuclease_DUF559"/>
    <property type="match status" value="1"/>
</dbReference>
<keyword evidence="3" id="KW-1185">Reference proteome</keyword>
<keyword evidence="2" id="KW-0255">Endonuclease</keyword>
<name>A0A4P6V393_9HYPH</name>
<reference evidence="2 3" key="1">
    <citation type="journal article" date="2017" name="Int. J. Syst. Evol. Microbiol.">
        <title>Roseitalea porphyridii gen. nov., sp. nov., isolated from a red alga, and reclassification of Hoeflea suaedae Chung et al. 2013 as Pseudohoeflea suaedae gen. nov., comb. nov.</title>
        <authorList>
            <person name="Hyeon J.W."/>
            <person name="Jeong S.E."/>
            <person name="Baek K."/>
            <person name="Jeon C.O."/>
        </authorList>
    </citation>
    <scope>NUCLEOTIDE SEQUENCE [LARGE SCALE GENOMIC DNA]</scope>
    <source>
        <strain evidence="2 3">MA7-20</strain>
    </source>
</reference>
<evidence type="ECO:0000313" key="2">
    <source>
        <dbReference type="EMBL" id="QBK31189.1"/>
    </source>
</evidence>
<dbReference type="PANTHER" id="PTHR38590">
    <property type="entry name" value="BLL0828 PROTEIN"/>
    <property type="match status" value="1"/>
</dbReference>
<dbReference type="InterPro" id="IPR007569">
    <property type="entry name" value="DUF559"/>
</dbReference>
<dbReference type="InterPro" id="IPR047216">
    <property type="entry name" value="Endonuclease_DUF559_bact"/>
</dbReference>
<dbReference type="Gene3D" id="3.40.960.10">
    <property type="entry name" value="VSR Endonuclease"/>
    <property type="match status" value="1"/>
</dbReference>
<gene>
    <name evidence="2" type="ORF">E0E05_11620</name>
</gene>
<proteinExistence type="predicted"/>
<keyword evidence="2" id="KW-0378">Hydrolase</keyword>
<accession>A0A4P6V393</accession>
<evidence type="ECO:0000313" key="3">
    <source>
        <dbReference type="Proteomes" id="UP000293719"/>
    </source>
</evidence>
<keyword evidence="2" id="KW-0540">Nuclease</keyword>
<dbReference type="Proteomes" id="UP000293719">
    <property type="component" value="Chromosome"/>
</dbReference>
<dbReference type="KEGG" id="rpod:E0E05_11620"/>
<protein>
    <submittedName>
        <fullName evidence="2">Endonuclease domain-containing protein</fullName>
    </submittedName>
</protein>
<dbReference type="GeneID" id="90767948"/>
<dbReference type="Pfam" id="PF04480">
    <property type="entry name" value="DUF559"/>
    <property type="match status" value="1"/>
</dbReference>
<evidence type="ECO:0000259" key="1">
    <source>
        <dbReference type="Pfam" id="PF04480"/>
    </source>
</evidence>
<feature type="domain" description="DUF559" evidence="1">
    <location>
        <begin position="17"/>
        <end position="121"/>
    </location>
</feature>